<reference evidence="1 3" key="1">
    <citation type="submission" date="2023-01" db="EMBL/GenBank/DDBJ databases">
        <authorList>
            <person name="Whitehead M."/>
        </authorList>
    </citation>
    <scope>NUCLEOTIDE SEQUENCE [LARGE SCALE GENOMIC DNA]</scope>
</reference>
<proteinExistence type="predicted"/>
<comment type="caution">
    <text evidence="1">The sequence shown here is derived from an EMBL/GenBank/DDBJ whole genome shotgun (WGS) entry which is preliminary data.</text>
</comment>
<name>A0AAV0VJC1_9HEMI</name>
<evidence type="ECO:0000313" key="3">
    <source>
        <dbReference type="Proteomes" id="UP001160148"/>
    </source>
</evidence>
<evidence type="ECO:0000313" key="2">
    <source>
        <dbReference type="EMBL" id="CAI6361283.1"/>
    </source>
</evidence>
<dbReference type="EMBL" id="CARXXK010000003">
    <property type="protein sequence ID" value="CAI6361283.1"/>
    <property type="molecule type" value="Genomic_DNA"/>
</dbReference>
<sequence>MAFLKSLQKQAINLNKSVGDLIVDEPYVIRAMNEVVTKYGLSIACQLVDNTSGGVINIFLPKYITISKAEAEEYNMGKLAISLIFRGKTNGRFIIDFE</sequence>
<gene>
    <name evidence="2" type="ORF">MEUPH1_LOCUS16487</name>
    <name evidence="1" type="ORF">MEUPH1_LOCUS957</name>
</gene>
<organism evidence="1 3">
    <name type="scientific">Macrosiphum euphorbiae</name>
    <name type="common">potato aphid</name>
    <dbReference type="NCBI Taxonomy" id="13131"/>
    <lineage>
        <taxon>Eukaryota</taxon>
        <taxon>Metazoa</taxon>
        <taxon>Ecdysozoa</taxon>
        <taxon>Arthropoda</taxon>
        <taxon>Hexapoda</taxon>
        <taxon>Insecta</taxon>
        <taxon>Pterygota</taxon>
        <taxon>Neoptera</taxon>
        <taxon>Paraneoptera</taxon>
        <taxon>Hemiptera</taxon>
        <taxon>Sternorrhyncha</taxon>
        <taxon>Aphidomorpha</taxon>
        <taxon>Aphidoidea</taxon>
        <taxon>Aphididae</taxon>
        <taxon>Macrosiphini</taxon>
        <taxon>Macrosiphum</taxon>
    </lineage>
</organism>
<dbReference type="EMBL" id="CARXXK010000001">
    <property type="protein sequence ID" value="CAI6343730.1"/>
    <property type="molecule type" value="Genomic_DNA"/>
</dbReference>
<keyword evidence="3" id="KW-1185">Reference proteome</keyword>
<protein>
    <submittedName>
        <fullName evidence="1">Uncharacterized protein</fullName>
    </submittedName>
</protein>
<evidence type="ECO:0000313" key="1">
    <source>
        <dbReference type="EMBL" id="CAI6343730.1"/>
    </source>
</evidence>
<dbReference type="AlphaFoldDB" id="A0AAV0VJC1"/>
<accession>A0AAV0VJC1</accession>
<dbReference type="Proteomes" id="UP001160148">
    <property type="component" value="Unassembled WGS sequence"/>
</dbReference>